<accession>A0A7Y0KDD5</accession>
<dbReference type="Proteomes" id="UP000588491">
    <property type="component" value="Unassembled WGS sequence"/>
</dbReference>
<dbReference type="RefSeq" id="WP_169189559.1">
    <property type="nucleotide sequence ID" value="NZ_JABBPK010000001.1"/>
</dbReference>
<keyword evidence="2" id="KW-1185">Reference proteome</keyword>
<evidence type="ECO:0000313" key="1">
    <source>
        <dbReference type="EMBL" id="NMO80083.1"/>
    </source>
</evidence>
<name>A0A7Y0KDD5_9BACI</name>
<organism evidence="1 2">
    <name type="scientific">Niallia alba</name>
    <dbReference type="NCBI Taxonomy" id="2729105"/>
    <lineage>
        <taxon>Bacteria</taxon>
        <taxon>Bacillati</taxon>
        <taxon>Bacillota</taxon>
        <taxon>Bacilli</taxon>
        <taxon>Bacillales</taxon>
        <taxon>Bacillaceae</taxon>
        <taxon>Niallia</taxon>
    </lineage>
</organism>
<dbReference type="EMBL" id="JABBPK010000001">
    <property type="protein sequence ID" value="NMO80083.1"/>
    <property type="molecule type" value="Genomic_DNA"/>
</dbReference>
<reference evidence="1 2" key="1">
    <citation type="submission" date="2020-04" db="EMBL/GenBank/DDBJ databases">
        <title>Bacillus sp. UniB3 isolated from commercial digestive syrup.</title>
        <authorList>
            <person name="Thorat V."/>
            <person name="Kirdat K."/>
            <person name="Tiwarekar B."/>
            <person name="Yadav A."/>
        </authorList>
    </citation>
    <scope>NUCLEOTIDE SEQUENCE [LARGE SCALE GENOMIC DNA]</scope>
    <source>
        <strain evidence="1 2">UniB3</strain>
    </source>
</reference>
<gene>
    <name evidence="1" type="ORF">HHU08_24510</name>
</gene>
<comment type="caution">
    <text evidence="1">The sequence shown here is derived from an EMBL/GenBank/DDBJ whole genome shotgun (WGS) entry which is preliminary data.</text>
</comment>
<protein>
    <submittedName>
        <fullName evidence="1">Uncharacterized protein</fullName>
    </submittedName>
</protein>
<proteinExistence type="predicted"/>
<dbReference type="AlphaFoldDB" id="A0A7Y0KDD5"/>
<sequence length="58" mass="7063">MRKRTNDIVSKKGLGYVRVNDKRMLQQFEEKLLNELNCFLEEYRRIRIATEILQNGYQ</sequence>
<evidence type="ECO:0000313" key="2">
    <source>
        <dbReference type="Proteomes" id="UP000588491"/>
    </source>
</evidence>